<reference evidence="1" key="1">
    <citation type="submission" date="2022-04" db="EMBL/GenBank/DDBJ databases">
        <authorList>
            <person name="Xu L."/>
            <person name="Lv Z."/>
        </authorList>
    </citation>
    <scope>NUCLEOTIDE SEQUENCE</scope>
    <source>
        <strain evidence="1">LV_2022a</strain>
    </source>
</reference>
<reference evidence="1" key="2">
    <citation type="journal article" date="2023" name="Infect Dis Poverty">
        <title>Chromosome-scale genome of the human blood fluke Schistosoma mekongi and its implications for public health.</title>
        <authorList>
            <person name="Zhou M."/>
            <person name="Xu L."/>
            <person name="Xu D."/>
            <person name="Chen W."/>
            <person name="Khan J."/>
            <person name="Hu Y."/>
            <person name="Huang H."/>
            <person name="Wei H."/>
            <person name="Zhang Y."/>
            <person name="Chusongsang P."/>
            <person name="Tanasarnprasert K."/>
            <person name="Hu X."/>
            <person name="Limpanont Y."/>
            <person name="Lv Z."/>
        </authorList>
    </citation>
    <scope>NUCLEOTIDE SEQUENCE</scope>
    <source>
        <strain evidence="1">LV_2022a</strain>
    </source>
</reference>
<sequence length="122" mass="14368">MNTGTSFCTSQHRRNEHKTLPPILFPKPFQRNVSFHNRSVNNVKNDYQYLRLKMDSQAINSYIQHYNYFPKPFISNQSVNNNINSNQLMQLNKRSFSFNDSFTSNSSKLSHPFRSVMLLIDC</sequence>
<proteinExistence type="predicted"/>
<evidence type="ECO:0000313" key="1">
    <source>
        <dbReference type="EMBL" id="KAK4474455.1"/>
    </source>
</evidence>
<comment type="caution">
    <text evidence="1">The sequence shown here is derived from an EMBL/GenBank/DDBJ whole genome shotgun (WGS) entry which is preliminary data.</text>
</comment>
<gene>
    <name evidence="1" type="ORF">MN116_001609</name>
</gene>
<protein>
    <submittedName>
        <fullName evidence="1">Uncharacterized protein</fullName>
    </submittedName>
</protein>
<dbReference type="EMBL" id="JALJAT010000001">
    <property type="protein sequence ID" value="KAK4474455.1"/>
    <property type="molecule type" value="Genomic_DNA"/>
</dbReference>
<dbReference type="Proteomes" id="UP001292079">
    <property type="component" value="Unassembled WGS sequence"/>
</dbReference>
<name>A0AAE1ZHY9_SCHME</name>
<dbReference type="AlphaFoldDB" id="A0AAE1ZHY9"/>
<accession>A0AAE1ZHY9</accession>
<organism evidence="1 2">
    <name type="scientific">Schistosoma mekongi</name>
    <name type="common">Parasitic worm</name>
    <dbReference type="NCBI Taxonomy" id="38744"/>
    <lineage>
        <taxon>Eukaryota</taxon>
        <taxon>Metazoa</taxon>
        <taxon>Spiralia</taxon>
        <taxon>Lophotrochozoa</taxon>
        <taxon>Platyhelminthes</taxon>
        <taxon>Trematoda</taxon>
        <taxon>Digenea</taxon>
        <taxon>Strigeidida</taxon>
        <taxon>Schistosomatoidea</taxon>
        <taxon>Schistosomatidae</taxon>
        <taxon>Schistosoma</taxon>
    </lineage>
</organism>
<evidence type="ECO:0000313" key="2">
    <source>
        <dbReference type="Proteomes" id="UP001292079"/>
    </source>
</evidence>
<keyword evidence="2" id="KW-1185">Reference proteome</keyword>